<reference evidence="2" key="1">
    <citation type="submission" date="2022-03" db="EMBL/GenBank/DDBJ databases">
        <authorList>
            <person name="Alioto T."/>
            <person name="Alioto T."/>
            <person name="Gomez Garrido J."/>
        </authorList>
    </citation>
    <scope>NUCLEOTIDE SEQUENCE</scope>
</reference>
<proteinExistence type="predicted"/>
<keyword evidence="1" id="KW-0812">Transmembrane</keyword>
<name>A0AAD1W0N7_PELCU</name>
<dbReference type="Proteomes" id="UP001295444">
    <property type="component" value="Chromosome 03"/>
</dbReference>
<evidence type="ECO:0000256" key="1">
    <source>
        <dbReference type="SAM" id="Phobius"/>
    </source>
</evidence>
<dbReference type="EMBL" id="OW240914">
    <property type="protein sequence ID" value="CAH2276500.1"/>
    <property type="molecule type" value="Genomic_DNA"/>
</dbReference>
<sequence length="116" mass="13201">MDLVNHEKTEQMTSLYRPKTRTNLRMEYASRTTFGQSKDMDASWAFELDGNIVTLALLIGFLSLLYWYSRSAFSQLERMGIKHPKPLPFIGNVMVFHTGFLEGAKHILQTCGPISG</sequence>
<keyword evidence="3" id="KW-1185">Reference proteome</keyword>
<protein>
    <submittedName>
        <fullName evidence="2">Thromboxane-A synthase isoform X1</fullName>
    </submittedName>
</protein>
<accession>A0AAD1W0N7</accession>
<dbReference type="AlphaFoldDB" id="A0AAD1W0N7"/>
<organism evidence="2 3">
    <name type="scientific">Pelobates cultripes</name>
    <name type="common">Western spadefoot toad</name>
    <dbReference type="NCBI Taxonomy" id="61616"/>
    <lineage>
        <taxon>Eukaryota</taxon>
        <taxon>Metazoa</taxon>
        <taxon>Chordata</taxon>
        <taxon>Craniata</taxon>
        <taxon>Vertebrata</taxon>
        <taxon>Euteleostomi</taxon>
        <taxon>Amphibia</taxon>
        <taxon>Batrachia</taxon>
        <taxon>Anura</taxon>
        <taxon>Pelobatoidea</taxon>
        <taxon>Pelobatidae</taxon>
        <taxon>Pelobates</taxon>
    </lineage>
</organism>
<evidence type="ECO:0000313" key="3">
    <source>
        <dbReference type="Proteomes" id="UP001295444"/>
    </source>
</evidence>
<feature type="transmembrane region" description="Helical" evidence="1">
    <location>
        <begin position="50"/>
        <end position="69"/>
    </location>
</feature>
<keyword evidence="1" id="KW-0472">Membrane</keyword>
<evidence type="ECO:0000313" key="2">
    <source>
        <dbReference type="EMBL" id="CAH2276500.1"/>
    </source>
</evidence>
<gene>
    <name evidence="2" type="ORF">PECUL_23A044581</name>
</gene>
<keyword evidence="1" id="KW-1133">Transmembrane helix</keyword>